<keyword evidence="6" id="KW-0413">Isomerase</keyword>
<dbReference type="PANTHER" id="PTHR10357">
    <property type="entry name" value="ALPHA-AMYLASE FAMILY MEMBER"/>
    <property type="match status" value="1"/>
</dbReference>
<evidence type="ECO:0000256" key="6">
    <source>
        <dbReference type="ARBA" id="ARBA00023235"/>
    </source>
</evidence>
<dbReference type="InterPro" id="IPR032091">
    <property type="entry name" value="Malt_amylase-like_C"/>
</dbReference>
<dbReference type="Gene3D" id="3.90.1200.10">
    <property type="match status" value="1"/>
</dbReference>
<evidence type="ECO:0000259" key="9">
    <source>
        <dbReference type="SMART" id="SM00642"/>
    </source>
</evidence>
<proteinExistence type="inferred from homology"/>
<dbReference type="OrthoDB" id="9805159at2"/>
<dbReference type="AlphaFoldDB" id="B8EMX3"/>
<keyword evidence="8" id="KW-0175">Coiled coil</keyword>
<evidence type="ECO:0000256" key="2">
    <source>
        <dbReference type="ARBA" id="ARBA00005496"/>
    </source>
</evidence>
<dbReference type="SMART" id="SM00642">
    <property type="entry name" value="Aamy"/>
    <property type="match status" value="1"/>
</dbReference>
<dbReference type="EC" id="5.4.99.16" evidence="3"/>
<evidence type="ECO:0000313" key="10">
    <source>
        <dbReference type="EMBL" id="ACK52802.1"/>
    </source>
</evidence>
<keyword evidence="5" id="KW-0106">Calcium</keyword>
<dbReference type="Pfam" id="PF16657">
    <property type="entry name" value="Malt_amylase_C"/>
    <property type="match status" value="1"/>
</dbReference>
<dbReference type="GO" id="GO:0005975">
    <property type="term" value="P:carbohydrate metabolic process"/>
    <property type="evidence" value="ECO:0007669"/>
    <property type="project" value="InterPro"/>
</dbReference>
<evidence type="ECO:0000256" key="4">
    <source>
        <dbReference type="ARBA" id="ARBA00022723"/>
    </source>
</evidence>
<dbReference type="PANTHER" id="PTHR10357:SF219">
    <property type="entry name" value="MALTOSE ALPHA-D-GLUCOSYLTRANSFERASE"/>
    <property type="match status" value="1"/>
</dbReference>
<accession>B8EMX3</accession>
<dbReference type="Proteomes" id="UP000002257">
    <property type="component" value="Chromosome"/>
</dbReference>
<evidence type="ECO:0000256" key="3">
    <source>
        <dbReference type="ARBA" id="ARBA00012619"/>
    </source>
</evidence>
<dbReference type="Gene3D" id="3.90.400.10">
    <property type="entry name" value="Oligo-1,6-glucosidase, Domain 2"/>
    <property type="match status" value="1"/>
</dbReference>
<dbReference type="eggNOG" id="COG0366">
    <property type="taxonomic scope" value="Bacteria"/>
</dbReference>
<dbReference type="InterPro" id="IPR013780">
    <property type="entry name" value="Glyco_hydro_b"/>
</dbReference>
<dbReference type="Gene3D" id="3.20.20.80">
    <property type="entry name" value="Glycosidases"/>
    <property type="match status" value="1"/>
</dbReference>
<dbReference type="SUPFAM" id="SSF51011">
    <property type="entry name" value="Glycosyl hydrolase domain"/>
    <property type="match status" value="1"/>
</dbReference>
<gene>
    <name evidence="10" type="ordered locus">Msil_3921</name>
</gene>
<dbReference type="Pfam" id="PF00128">
    <property type="entry name" value="Alpha-amylase"/>
    <property type="match status" value="2"/>
</dbReference>
<feature type="coiled-coil region" evidence="8">
    <location>
        <begin position="888"/>
        <end position="920"/>
    </location>
</feature>
<evidence type="ECO:0000256" key="5">
    <source>
        <dbReference type="ARBA" id="ARBA00022837"/>
    </source>
</evidence>
<organism evidence="10 11">
    <name type="scientific">Methylocella silvestris (strain DSM 15510 / CIP 108128 / LMG 27833 / NCIMB 13906 / BL2)</name>
    <dbReference type="NCBI Taxonomy" id="395965"/>
    <lineage>
        <taxon>Bacteria</taxon>
        <taxon>Pseudomonadati</taxon>
        <taxon>Pseudomonadota</taxon>
        <taxon>Alphaproteobacteria</taxon>
        <taxon>Hyphomicrobiales</taxon>
        <taxon>Beijerinckiaceae</taxon>
        <taxon>Methylocella</taxon>
    </lineage>
</organism>
<dbReference type="InterPro" id="IPR045857">
    <property type="entry name" value="O16G_dom_2"/>
</dbReference>
<evidence type="ECO:0000256" key="8">
    <source>
        <dbReference type="SAM" id="Coils"/>
    </source>
</evidence>
<dbReference type="KEGG" id="msl:Msil_3921"/>
<reference evidence="10 11" key="1">
    <citation type="journal article" date="2010" name="J. Bacteriol.">
        <title>Complete genome sequence of the aerobic facultative methanotroph Methylocella silvestris BL2.</title>
        <authorList>
            <person name="Chen Y."/>
            <person name="Crombie A."/>
            <person name="Rahman M.T."/>
            <person name="Dedysh S.N."/>
            <person name="Liesack W."/>
            <person name="Stott M.B."/>
            <person name="Alam M."/>
            <person name="Theisen A.R."/>
            <person name="Murrell J.C."/>
            <person name="Dunfield P.F."/>
        </authorList>
    </citation>
    <scope>NUCLEOTIDE SEQUENCE [LARGE SCALE GENOMIC DNA]</scope>
    <source>
        <strain evidence="11">DSM 15510 / CIP 108128 / LMG 27833 / NCIMB 13906 / BL2</strain>
    </source>
</reference>
<evidence type="ECO:0000256" key="1">
    <source>
        <dbReference type="ARBA" id="ARBA00001595"/>
    </source>
</evidence>
<dbReference type="CAZy" id="GH13">
    <property type="family name" value="Glycoside Hydrolase Family 13"/>
</dbReference>
<dbReference type="RefSeq" id="WP_012592870.1">
    <property type="nucleotide sequence ID" value="NC_011666.1"/>
</dbReference>
<keyword evidence="4" id="KW-0479">Metal-binding</keyword>
<keyword evidence="11" id="KW-1185">Reference proteome</keyword>
<dbReference type="GO" id="GO:0047471">
    <property type="term" value="F:maltose alpha-D-glucosyltransferase activity"/>
    <property type="evidence" value="ECO:0007669"/>
    <property type="project" value="UniProtKB-EC"/>
</dbReference>
<dbReference type="SUPFAM" id="SSF51445">
    <property type="entry name" value="(Trans)glycosidases"/>
    <property type="match status" value="1"/>
</dbReference>
<comment type="similarity">
    <text evidence="2">Belongs to the glycosyl hydrolase 13 family. TreS subfamily.</text>
</comment>
<comment type="catalytic activity">
    <reaction evidence="1">
        <text>D-maltose = alpha,alpha-trehalose</text>
        <dbReference type="Rhea" id="RHEA:15145"/>
        <dbReference type="ChEBI" id="CHEBI:16551"/>
        <dbReference type="ChEBI" id="CHEBI:17306"/>
        <dbReference type="EC" id="5.4.99.16"/>
    </reaction>
</comment>
<dbReference type="eggNOG" id="COG3281">
    <property type="taxonomic scope" value="Bacteria"/>
</dbReference>
<name>B8EMX3_METSB</name>
<dbReference type="HOGENOM" id="CLU_007635_1_1_5"/>
<evidence type="ECO:0000256" key="7">
    <source>
        <dbReference type="ARBA" id="ARBA00031378"/>
    </source>
</evidence>
<sequence>MIDRSDVHWYRDAIIYQLHVKSFFDCNNDGIGDFKGVTQKLDYVKDLGATAIWLMPFYPSPLRDDGYDISNYRDINPAYGSLRDFKTFVREAHDRGLRVIIELVVNHTSDQHPWFQRARAAKPGSAARNFYVWADDDKAYKAVPIIFLDIEKSNWTYDEAAKAFYWHRFYAHQPDLNYDNPRVLEAVLDVMRFWLDMGVDGLRLDAIPYLVEREGTLCENLPETHAIIKKIRAAVDADYPDRMLLAEANVWPEEAAGYFGDGDECHMAFHFPLMPRIYMALAQEDRHPITDIMRQTPELPEGSQWAIFLRNHDEMTLAMVTDKERDYLWSFYAADQRARINLGIRRRLAPLLENDRRKIELLNSLLFSMPGAPVVYYGDEIGMGDNIYLGDRDGVRTPMQWSVDRSGGFSRADPARLFLPAIQDPIYGFSAVNVEAQLASPSSLLTWTRRMIAVRRSTLAFGRGALRFLYPANRKVLAYLRELPSETILCVVNVSRAPQAVELDLSEFRGSAPVEMTAGSQFPAIGAAPYVLTLPSYGFFWFRLEPLPQERPLRDSMPELFTLVAVGKLETIFSGRELIAFEQNVAPQYLATRRWFEAPTSTPPRVAVKDFALLSEAGDTRRFVLALLEVEALDASSGVYFAPFVAERESEFTPPPSAAVAKLRRGAEMGLLYDADACAPFGAAMLDAFRSGAAIGAAKGGKVIFLPAEPDSSDLAIEALECELLAALPSHSTLVLDKQITLKIFRRLQSGDRPDIEVRRFLTEVARFPNMPALLGAVNYSDAAGARLTLATFETFVRCQGDAWTWTLEALKRILETLAMAPAATDQGEPPAPLSFSTYTPHMQRLGLRTAQMHQALATPTDDPAIASEPLAEADVRHSVLLLREAAARGFERLEESAEAEAANAEIDRLLDRREECESLFALLDAKPQGAIKIRIHGDYDLRRALVVKDDVIIVGFRGADRMAKNPREKNSPLRDVATMLRSFAQVAAAAERAIATLVPDPVMAATRLSEQVVEFSEIFVEAYFNATRGGAVAIADQGTRRRLLILYMLAAAFEEISGEDPSAETIDVAAKGLNAILDRAARLL</sequence>
<dbReference type="InterPro" id="IPR017853">
    <property type="entry name" value="GH"/>
</dbReference>
<dbReference type="InterPro" id="IPR006047">
    <property type="entry name" value="GH13_cat_dom"/>
</dbReference>
<dbReference type="InterPro" id="IPR012810">
    <property type="entry name" value="TreS/a-amylase_N"/>
</dbReference>
<dbReference type="EMBL" id="CP001280">
    <property type="protein sequence ID" value="ACK52802.1"/>
    <property type="molecule type" value="Genomic_DNA"/>
</dbReference>
<dbReference type="Gene3D" id="2.60.40.1180">
    <property type="entry name" value="Golgi alpha-mannosidase II"/>
    <property type="match status" value="1"/>
</dbReference>
<dbReference type="CDD" id="cd11334">
    <property type="entry name" value="AmyAc_TreS"/>
    <property type="match status" value="1"/>
</dbReference>
<dbReference type="GO" id="GO:0046872">
    <property type="term" value="F:metal ion binding"/>
    <property type="evidence" value="ECO:0007669"/>
    <property type="project" value="UniProtKB-KW"/>
</dbReference>
<evidence type="ECO:0000313" key="11">
    <source>
        <dbReference type="Proteomes" id="UP000002257"/>
    </source>
</evidence>
<dbReference type="FunFam" id="3.20.20.80:FF:000055">
    <property type="entry name" value="Trehalose synthase"/>
    <property type="match status" value="1"/>
</dbReference>
<protein>
    <recommendedName>
        <fullName evidence="3">maltose alpha-D-glucosyltransferase</fullName>
        <ecNumber evidence="3">5.4.99.16</ecNumber>
    </recommendedName>
    <alternativeName>
        <fullName evidence="7">Maltose alpha-D-glucosyltransferase</fullName>
    </alternativeName>
</protein>
<dbReference type="NCBIfam" id="TIGR02456">
    <property type="entry name" value="treS_nterm"/>
    <property type="match status" value="1"/>
</dbReference>
<feature type="domain" description="Glycosyl hydrolase family 13 catalytic" evidence="9">
    <location>
        <begin position="17"/>
        <end position="416"/>
    </location>
</feature>
<dbReference type="STRING" id="395965.Msil_3921"/>